<protein>
    <submittedName>
        <fullName evidence="1">Uncharacterized protein</fullName>
    </submittedName>
</protein>
<dbReference type="EMBL" id="CABVIN010000004">
    <property type="protein sequence ID" value="VVP06624.1"/>
    <property type="molecule type" value="Genomic_DNA"/>
</dbReference>
<sequence>MSADIKSRDDLSFTVRDVEGRLINWPRNNPGVAADWQKGIDFFECEVRDLATHDETEAFDAIRFALVGMGGRYTCLEIGFIEHVALAAMVGLRALREGAQPFMPAETD</sequence>
<organism evidence="1 2">
    <name type="scientific">Pseudomonas fluorescens</name>
    <dbReference type="NCBI Taxonomy" id="294"/>
    <lineage>
        <taxon>Bacteria</taxon>
        <taxon>Pseudomonadati</taxon>
        <taxon>Pseudomonadota</taxon>
        <taxon>Gammaproteobacteria</taxon>
        <taxon>Pseudomonadales</taxon>
        <taxon>Pseudomonadaceae</taxon>
        <taxon>Pseudomonas</taxon>
    </lineage>
</organism>
<reference evidence="1 2" key="1">
    <citation type="submission" date="2019-09" db="EMBL/GenBank/DDBJ databases">
        <authorList>
            <person name="Chandra G."/>
            <person name="Truman W A."/>
        </authorList>
    </citation>
    <scope>NUCLEOTIDE SEQUENCE [LARGE SCALE GENOMIC DNA]</scope>
    <source>
        <strain evidence="1">PS896</strain>
    </source>
</reference>
<accession>A0A5E7LF06</accession>
<name>A0A5E7LF06_PSEFL</name>
<dbReference type="AlphaFoldDB" id="A0A5E7LF06"/>
<proteinExistence type="predicted"/>
<dbReference type="Proteomes" id="UP000377224">
    <property type="component" value="Unassembled WGS sequence"/>
</dbReference>
<evidence type="ECO:0000313" key="2">
    <source>
        <dbReference type="Proteomes" id="UP000377224"/>
    </source>
</evidence>
<dbReference type="RefSeq" id="WP_150647848.1">
    <property type="nucleotide sequence ID" value="NZ_CABVIN010000004.1"/>
</dbReference>
<gene>
    <name evidence="1" type="ORF">PS896_03106</name>
</gene>
<evidence type="ECO:0000313" key="1">
    <source>
        <dbReference type="EMBL" id="VVP06624.1"/>
    </source>
</evidence>